<evidence type="ECO:0000256" key="4">
    <source>
        <dbReference type="ARBA" id="ARBA00023163"/>
    </source>
</evidence>
<sequence>MWFGILGPLRATNGGVDAPVAAGRDRVVLAMLLLNSLHVVSIDQLVDALWDSAPPATARGQLQSSVSRIRRAFAEAGLPAELIVTDPAGYRLVADPEQVDVNVFDRRLAQARLAVEKEEWSEAREHFRAALALWKGPALAGITSPAVRRAAAALDEQRLLAIEDTFDVELRLGLERDAIGGLTGLVERHPLRERLRGQLMIALYRAGRQADALAVYRDAREALAGELGIEPGPALREVHRAILTGEVETAAAPREVTLPVRALPRTVADFTGRAEAVDRLVRAVEEADFDGPVIQVIDGMAGSGKTTLAVHVANLVAPRYPDAQLFIDLHGHSLRRPLDASAALVTLLRQLGLPGDRIPIDMDDRVALWRSELAARRALVVLDNVASTAQIAPLLPASAGSLALITSRRRLLGLDAVRPESLPVLSESEAIDLLARIAGDRVRAEPEAAAEVVRCCGHLPLAIRLAAARLAHRPRWRVADLARRLAGRSALPELAAEERTVASAFDLSYAHLPAVAQRVFRLLGLHPGERFDAFTTAALAGLPLDDAQDVLDDLVDWHLVEEPQAGRYRLHDLMREFASGLAARDPLPERHAAVGRLLDFYLHAADASTVGMEAHSSGDVRGWGPAQRPDLVEALPSKLRWLEDERAALVALADRAIGAGHAHYAWWLARAAWRFLYVNAYHDDLIVLHERGLAAAMLAGDDAAVAQVLNYLASSYYRTGRYQDAVTHLTEALRLRERLGDDRGMATTRGNLSAVQLMMGLLPEALANARAAYAVWERVGDDRGRMLHLPKMGFVAAMMGRYEEALHYHRRHLLLACERRDQHNVSVALGHIGAVRVRMGAPDAAARCLAAALRRQRGIPYNEAEVLNDLGTARRLQGRLAEAEQHHQEALRIMRTVGDRHGEAMVGNDLAATLGAAGAPEAAVEAYRRSLAVSVQIGHRYEQARALAGLGSCLRDPEEARTHRDRAALIFAEMGVAQINGEPAPAEGG</sequence>
<dbReference type="SUPFAM" id="SSF52540">
    <property type="entry name" value="P-loop containing nucleoside triphosphate hydrolases"/>
    <property type="match status" value="1"/>
</dbReference>
<dbReference type="InterPro" id="IPR016032">
    <property type="entry name" value="Sig_transdc_resp-reg_C-effctor"/>
</dbReference>
<dbReference type="InterPro" id="IPR011990">
    <property type="entry name" value="TPR-like_helical_dom_sf"/>
</dbReference>
<organism evidence="8 9">
    <name type="scientific">Catenuloplanes indicus</name>
    <dbReference type="NCBI Taxonomy" id="137267"/>
    <lineage>
        <taxon>Bacteria</taxon>
        <taxon>Bacillati</taxon>
        <taxon>Actinomycetota</taxon>
        <taxon>Actinomycetes</taxon>
        <taxon>Micromonosporales</taxon>
        <taxon>Micromonosporaceae</taxon>
        <taxon>Catenuloplanes</taxon>
    </lineage>
</organism>
<name>A0AAE3W220_9ACTN</name>
<evidence type="ECO:0000313" key="8">
    <source>
        <dbReference type="EMBL" id="MDQ0368091.1"/>
    </source>
</evidence>
<dbReference type="PANTHER" id="PTHR35807">
    <property type="entry name" value="TRANSCRIPTIONAL REGULATOR REDD-RELATED"/>
    <property type="match status" value="1"/>
</dbReference>
<dbReference type="SUPFAM" id="SSF48452">
    <property type="entry name" value="TPR-like"/>
    <property type="match status" value="3"/>
</dbReference>
<accession>A0AAE3W220</accession>
<dbReference type="CDD" id="cd15831">
    <property type="entry name" value="BTAD"/>
    <property type="match status" value="1"/>
</dbReference>
<keyword evidence="5" id="KW-0802">TPR repeat</keyword>
<dbReference type="GO" id="GO:0003677">
    <property type="term" value="F:DNA binding"/>
    <property type="evidence" value="ECO:0007669"/>
    <property type="project" value="UniProtKB-UniRule"/>
</dbReference>
<dbReference type="Proteomes" id="UP001240236">
    <property type="component" value="Unassembled WGS sequence"/>
</dbReference>
<reference evidence="8 9" key="1">
    <citation type="submission" date="2023-07" db="EMBL/GenBank/DDBJ databases">
        <title>Sequencing the genomes of 1000 actinobacteria strains.</title>
        <authorList>
            <person name="Klenk H.-P."/>
        </authorList>
    </citation>
    <scope>NUCLEOTIDE SEQUENCE [LARGE SCALE GENOMIC DNA]</scope>
    <source>
        <strain evidence="8 9">DSM 44709</strain>
    </source>
</reference>
<dbReference type="InterPro" id="IPR051677">
    <property type="entry name" value="AfsR-DnrI-RedD_regulator"/>
</dbReference>
<evidence type="ECO:0000256" key="3">
    <source>
        <dbReference type="ARBA" id="ARBA00023125"/>
    </source>
</evidence>
<keyword evidence="2" id="KW-0805">Transcription regulation</keyword>
<dbReference type="InterPro" id="IPR027417">
    <property type="entry name" value="P-loop_NTPase"/>
</dbReference>
<evidence type="ECO:0000256" key="2">
    <source>
        <dbReference type="ARBA" id="ARBA00023015"/>
    </source>
</evidence>
<feature type="repeat" description="TPR" evidence="5">
    <location>
        <begin position="706"/>
        <end position="739"/>
    </location>
</feature>
<dbReference type="Pfam" id="PF03704">
    <property type="entry name" value="BTAD"/>
    <property type="match status" value="1"/>
</dbReference>
<dbReference type="GO" id="GO:0043531">
    <property type="term" value="F:ADP binding"/>
    <property type="evidence" value="ECO:0007669"/>
    <property type="project" value="InterPro"/>
</dbReference>
<keyword evidence="9" id="KW-1185">Reference proteome</keyword>
<dbReference type="PANTHER" id="PTHR35807:SF1">
    <property type="entry name" value="TRANSCRIPTIONAL REGULATOR REDD"/>
    <property type="match status" value="1"/>
</dbReference>
<keyword evidence="4" id="KW-0804">Transcription</keyword>
<dbReference type="GO" id="GO:0000160">
    <property type="term" value="P:phosphorelay signal transduction system"/>
    <property type="evidence" value="ECO:0007669"/>
    <property type="project" value="InterPro"/>
</dbReference>
<dbReference type="Pfam" id="PF13424">
    <property type="entry name" value="TPR_12"/>
    <property type="match status" value="3"/>
</dbReference>
<gene>
    <name evidence="8" type="ORF">J2S42_004760</name>
</gene>
<evidence type="ECO:0000256" key="5">
    <source>
        <dbReference type="PROSITE-ProRule" id="PRU00339"/>
    </source>
</evidence>
<dbReference type="PROSITE" id="PS51755">
    <property type="entry name" value="OMPR_PHOB"/>
    <property type="match status" value="1"/>
</dbReference>
<dbReference type="GO" id="GO:0006355">
    <property type="term" value="P:regulation of DNA-templated transcription"/>
    <property type="evidence" value="ECO:0007669"/>
    <property type="project" value="InterPro"/>
</dbReference>
<dbReference type="Gene3D" id="1.10.10.10">
    <property type="entry name" value="Winged helix-like DNA-binding domain superfamily/Winged helix DNA-binding domain"/>
    <property type="match status" value="2"/>
</dbReference>
<keyword evidence="3 6" id="KW-0238">DNA-binding</keyword>
<comment type="caution">
    <text evidence="8">The sequence shown here is derived from an EMBL/GenBank/DDBJ whole genome shotgun (WGS) entry which is preliminary data.</text>
</comment>
<proteinExistence type="inferred from homology"/>
<dbReference type="SUPFAM" id="SSF46894">
    <property type="entry name" value="C-terminal effector domain of the bipartite response regulators"/>
    <property type="match status" value="1"/>
</dbReference>
<evidence type="ECO:0000256" key="1">
    <source>
        <dbReference type="ARBA" id="ARBA00005820"/>
    </source>
</evidence>
<evidence type="ECO:0000259" key="7">
    <source>
        <dbReference type="PROSITE" id="PS51755"/>
    </source>
</evidence>
<dbReference type="Pfam" id="PF00486">
    <property type="entry name" value="Trans_reg_C"/>
    <property type="match status" value="1"/>
</dbReference>
<protein>
    <submittedName>
        <fullName evidence="8">DNA-binding SARP family transcriptional activator</fullName>
    </submittedName>
</protein>
<dbReference type="Gene3D" id="1.10.8.430">
    <property type="entry name" value="Helical domain of apoptotic protease-activating factors"/>
    <property type="match status" value="1"/>
</dbReference>
<dbReference type="AlphaFoldDB" id="A0AAE3W220"/>
<feature type="DNA-binding region" description="OmpR/PhoB-type" evidence="6">
    <location>
        <begin position="1"/>
        <end position="94"/>
    </location>
</feature>
<evidence type="ECO:0000256" key="6">
    <source>
        <dbReference type="PROSITE-ProRule" id="PRU01091"/>
    </source>
</evidence>
<evidence type="ECO:0000313" key="9">
    <source>
        <dbReference type="Proteomes" id="UP001240236"/>
    </source>
</evidence>
<dbReference type="PROSITE" id="PS50005">
    <property type="entry name" value="TPR"/>
    <property type="match status" value="1"/>
</dbReference>
<dbReference type="SMART" id="SM01043">
    <property type="entry name" value="BTAD"/>
    <property type="match status" value="1"/>
</dbReference>
<dbReference type="InterPro" id="IPR001867">
    <property type="entry name" value="OmpR/PhoB-type_DNA-bd"/>
</dbReference>
<dbReference type="InterPro" id="IPR005158">
    <property type="entry name" value="BTAD"/>
</dbReference>
<dbReference type="InterPro" id="IPR036388">
    <property type="entry name" value="WH-like_DNA-bd_sf"/>
</dbReference>
<feature type="domain" description="OmpR/PhoB-type" evidence="7">
    <location>
        <begin position="1"/>
        <end position="94"/>
    </location>
</feature>
<dbReference type="SMART" id="SM00862">
    <property type="entry name" value="Trans_reg_C"/>
    <property type="match status" value="1"/>
</dbReference>
<dbReference type="PRINTS" id="PR00364">
    <property type="entry name" value="DISEASERSIST"/>
</dbReference>
<dbReference type="EMBL" id="JAUSUZ010000001">
    <property type="protein sequence ID" value="MDQ0368091.1"/>
    <property type="molecule type" value="Genomic_DNA"/>
</dbReference>
<comment type="similarity">
    <text evidence="1">Belongs to the AfsR/DnrI/RedD regulatory family.</text>
</comment>
<dbReference type="Gene3D" id="1.25.40.10">
    <property type="entry name" value="Tetratricopeptide repeat domain"/>
    <property type="match status" value="3"/>
</dbReference>
<dbReference type="SMART" id="SM00028">
    <property type="entry name" value="TPR"/>
    <property type="match status" value="5"/>
</dbReference>
<dbReference type="InterPro" id="IPR042197">
    <property type="entry name" value="Apaf_helical"/>
</dbReference>
<dbReference type="InterPro" id="IPR019734">
    <property type="entry name" value="TPR_rpt"/>
</dbReference>
<dbReference type="RefSeq" id="WP_307242526.1">
    <property type="nucleotide sequence ID" value="NZ_JAUSUZ010000001.1"/>
</dbReference>